<organism evidence="2 3">
    <name type="scientific">Datura stramonium</name>
    <name type="common">Jimsonweed</name>
    <name type="synonym">Common thornapple</name>
    <dbReference type="NCBI Taxonomy" id="4076"/>
    <lineage>
        <taxon>Eukaryota</taxon>
        <taxon>Viridiplantae</taxon>
        <taxon>Streptophyta</taxon>
        <taxon>Embryophyta</taxon>
        <taxon>Tracheophyta</taxon>
        <taxon>Spermatophyta</taxon>
        <taxon>Magnoliopsida</taxon>
        <taxon>eudicotyledons</taxon>
        <taxon>Gunneridae</taxon>
        <taxon>Pentapetalae</taxon>
        <taxon>asterids</taxon>
        <taxon>lamiids</taxon>
        <taxon>Solanales</taxon>
        <taxon>Solanaceae</taxon>
        <taxon>Solanoideae</taxon>
        <taxon>Datureae</taxon>
        <taxon>Datura</taxon>
    </lineage>
</organism>
<evidence type="ECO:0000313" key="3">
    <source>
        <dbReference type="Proteomes" id="UP000823775"/>
    </source>
</evidence>
<feature type="region of interest" description="Disordered" evidence="1">
    <location>
        <begin position="1"/>
        <end position="34"/>
    </location>
</feature>
<proteinExistence type="predicted"/>
<dbReference type="EMBL" id="JACEIK010001417">
    <property type="protein sequence ID" value="MCD7469216.1"/>
    <property type="molecule type" value="Genomic_DNA"/>
</dbReference>
<protein>
    <submittedName>
        <fullName evidence="2">Uncharacterized protein</fullName>
    </submittedName>
</protein>
<keyword evidence="3" id="KW-1185">Reference proteome</keyword>
<name>A0ABS8TEI0_DATST</name>
<evidence type="ECO:0000313" key="2">
    <source>
        <dbReference type="EMBL" id="MCD7469216.1"/>
    </source>
</evidence>
<dbReference type="Proteomes" id="UP000823775">
    <property type="component" value="Unassembled WGS sequence"/>
</dbReference>
<gene>
    <name evidence="2" type="ORF">HAX54_008077</name>
</gene>
<reference evidence="2 3" key="1">
    <citation type="journal article" date="2021" name="BMC Genomics">
        <title>Datura genome reveals duplications of psychoactive alkaloid biosynthetic genes and high mutation rate following tissue culture.</title>
        <authorList>
            <person name="Rajewski A."/>
            <person name="Carter-House D."/>
            <person name="Stajich J."/>
            <person name="Litt A."/>
        </authorList>
    </citation>
    <scope>NUCLEOTIDE SEQUENCE [LARGE SCALE GENOMIC DNA]</scope>
    <source>
        <strain evidence="2">AR-01</strain>
    </source>
</reference>
<sequence>MVEQTLPGTALEKPKPTSAMGNVHAEKKKMAEPPWPRTILGRASGDVCFSLFTLAFGSSTTIGSQHMMHQ</sequence>
<comment type="caution">
    <text evidence="2">The sequence shown here is derived from an EMBL/GenBank/DDBJ whole genome shotgun (WGS) entry which is preliminary data.</text>
</comment>
<accession>A0ABS8TEI0</accession>
<evidence type="ECO:0000256" key="1">
    <source>
        <dbReference type="SAM" id="MobiDB-lite"/>
    </source>
</evidence>